<accession>A0A6J4K934</accession>
<organism evidence="3">
    <name type="scientific">uncultured Gemmatimonadaceae bacterium</name>
    <dbReference type="NCBI Taxonomy" id="246130"/>
    <lineage>
        <taxon>Bacteria</taxon>
        <taxon>Pseudomonadati</taxon>
        <taxon>Gemmatimonadota</taxon>
        <taxon>Gemmatimonadia</taxon>
        <taxon>Gemmatimonadales</taxon>
        <taxon>Gemmatimonadaceae</taxon>
        <taxon>environmental samples</taxon>
    </lineage>
</organism>
<feature type="compositionally biased region" description="Gly residues" evidence="1">
    <location>
        <begin position="71"/>
        <end position="93"/>
    </location>
</feature>
<keyword evidence="2" id="KW-1133">Transmembrane helix</keyword>
<feature type="transmembrane region" description="Helical" evidence="2">
    <location>
        <begin position="22"/>
        <end position="42"/>
    </location>
</feature>
<evidence type="ECO:0000256" key="2">
    <source>
        <dbReference type="SAM" id="Phobius"/>
    </source>
</evidence>
<name>A0A6J4K934_9BACT</name>
<proteinExistence type="predicted"/>
<evidence type="ECO:0000256" key="1">
    <source>
        <dbReference type="SAM" id="MobiDB-lite"/>
    </source>
</evidence>
<evidence type="ECO:0000313" key="3">
    <source>
        <dbReference type="EMBL" id="CAA9299297.1"/>
    </source>
</evidence>
<feature type="region of interest" description="Disordered" evidence="1">
    <location>
        <begin position="51"/>
        <end position="93"/>
    </location>
</feature>
<keyword evidence="2" id="KW-0472">Membrane</keyword>
<reference evidence="3" key="1">
    <citation type="submission" date="2020-02" db="EMBL/GenBank/DDBJ databases">
        <authorList>
            <person name="Meier V. D."/>
        </authorList>
    </citation>
    <scope>NUCLEOTIDE SEQUENCE</scope>
    <source>
        <strain evidence="3">AVDCRST_MAG11</strain>
    </source>
</reference>
<dbReference type="EMBL" id="CADCTU010000152">
    <property type="protein sequence ID" value="CAA9299297.1"/>
    <property type="molecule type" value="Genomic_DNA"/>
</dbReference>
<keyword evidence="2" id="KW-0812">Transmembrane</keyword>
<dbReference type="AlphaFoldDB" id="A0A6J4K934"/>
<protein>
    <submittedName>
        <fullName evidence="3">Uncharacterized protein</fullName>
    </submittedName>
</protein>
<sequence>MAQTTSNLPPARHVPAHTNEGWPVAIAIVVLAIVVNVAVYLFHERTSARSPMDVMFRAKGTPTAAQPHGSTGQGGPEGTGGAQGDHGGTPGKH</sequence>
<gene>
    <name evidence="3" type="ORF">AVDCRST_MAG11-705</name>
</gene>